<keyword evidence="6" id="KW-1185">Reference proteome</keyword>
<accession>A0ABU6GTB8</accession>
<sequence>MIIKTSSWGDLEIAEDQVYHFPKGIPAFEEETEFAVISLEEGRFHYLQSTKEQELAFLLADPFDYYPQYEFELPPADTEELQIDKQVNVRCVISLKEKLELSTINLLAPVILNPDKRLGKQIVLHNSHYQTRHPLWSESGTESSVKAGE</sequence>
<evidence type="ECO:0000313" key="6">
    <source>
        <dbReference type="Proteomes" id="UP001344632"/>
    </source>
</evidence>
<dbReference type="EMBL" id="JARLKZ010000011">
    <property type="protein sequence ID" value="MEC0241417.1"/>
    <property type="molecule type" value="Genomic_DNA"/>
</dbReference>
<dbReference type="InterPro" id="IPR024046">
    <property type="entry name" value="Flagellar_assmbl_FliW_dom_sf"/>
</dbReference>
<comment type="caution">
    <text evidence="5">The sequence shown here is derived from an EMBL/GenBank/DDBJ whole genome shotgun (WGS) entry which is preliminary data.</text>
</comment>
<dbReference type="RefSeq" id="WP_326089128.1">
    <property type="nucleotide sequence ID" value="NZ_JARLKZ010000011.1"/>
</dbReference>
<evidence type="ECO:0000256" key="3">
    <source>
        <dbReference type="ARBA" id="ARBA00022845"/>
    </source>
</evidence>
<gene>
    <name evidence="4" type="primary">fliW</name>
    <name evidence="5" type="ORF">P4H66_16470</name>
</gene>
<dbReference type="Pfam" id="PF02623">
    <property type="entry name" value="FliW"/>
    <property type="match status" value="1"/>
</dbReference>
<keyword evidence="4" id="KW-0143">Chaperone</keyword>
<keyword evidence="2 4" id="KW-1005">Bacterial flagellum biogenesis</keyword>
<keyword evidence="5" id="KW-0969">Cilium</keyword>
<evidence type="ECO:0000256" key="4">
    <source>
        <dbReference type="HAMAP-Rule" id="MF_01185"/>
    </source>
</evidence>
<dbReference type="Proteomes" id="UP001344632">
    <property type="component" value="Unassembled WGS sequence"/>
</dbReference>
<dbReference type="InterPro" id="IPR003775">
    <property type="entry name" value="Flagellar_assembly_factor_FliW"/>
</dbReference>
<comment type="similarity">
    <text evidence="4">Belongs to the FliW family.</text>
</comment>
<dbReference type="SUPFAM" id="SSF141457">
    <property type="entry name" value="BH3618-like"/>
    <property type="match status" value="1"/>
</dbReference>
<keyword evidence="1 4" id="KW-0963">Cytoplasm</keyword>
<proteinExistence type="inferred from homology"/>
<reference evidence="5 6" key="1">
    <citation type="submission" date="2023-03" db="EMBL/GenBank/DDBJ databases">
        <title>Bacillus Genome Sequencing.</title>
        <authorList>
            <person name="Dunlap C."/>
        </authorList>
    </citation>
    <scope>NUCLEOTIDE SEQUENCE [LARGE SCALE GENOMIC DNA]</scope>
    <source>
        <strain evidence="5 6">BD-525</strain>
    </source>
</reference>
<protein>
    <recommendedName>
        <fullName evidence="4">Flagellar assembly factor FliW</fullName>
    </recommendedName>
</protein>
<keyword evidence="3 4" id="KW-0810">Translation regulation</keyword>
<evidence type="ECO:0000256" key="2">
    <source>
        <dbReference type="ARBA" id="ARBA00022795"/>
    </source>
</evidence>
<evidence type="ECO:0000256" key="1">
    <source>
        <dbReference type="ARBA" id="ARBA00022490"/>
    </source>
</evidence>
<comment type="function">
    <text evidence="4">Acts as an anti-CsrA protein, binds CsrA and prevents it from repressing translation of its target genes, one of which is flagellin. Binds to flagellin and participates in the assembly of the flagellum.</text>
</comment>
<evidence type="ECO:0000313" key="5">
    <source>
        <dbReference type="EMBL" id="MEC0241417.1"/>
    </source>
</evidence>
<dbReference type="PANTHER" id="PTHR39190:SF1">
    <property type="entry name" value="FLAGELLAR ASSEMBLY FACTOR FLIW"/>
    <property type="match status" value="1"/>
</dbReference>
<keyword evidence="5" id="KW-0282">Flagellum</keyword>
<dbReference type="HAMAP" id="MF_01185">
    <property type="entry name" value="FliW"/>
    <property type="match status" value="1"/>
</dbReference>
<comment type="subcellular location">
    <subcellularLocation>
        <location evidence="4">Cytoplasm</location>
    </subcellularLocation>
</comment>
<dbReference type="Gene3D" id="2.30.290.10">
    <property type="entry name" value="BH3618-like"/>
    <property type="match status" value="1"/>
</dbReference>
<dbReference type="PANTHER" id="PTHR39190">
    <property type="entry name" value="FLAGELLAR ASSEMBLY FACTOR FLIW"/>
    <property type="match status" value="1"/>
</dbReference>
<name>A0ABU6GTB8_9BACL</name>
<keyword evidence="5" id="KW-0966">Cell projection</keyword>
<organism evidence="5 6">
    <name type="scientific">Paenibacillus dokdonensis</name>
    <dbReference type="NCBI Taxonomy" id="2567944"/>
    <lineage>
        <taxon>Bacteria</taxon>
        <taxon>Bacillati</taxon>
        <taxon>Bacillota</taxon>
        <taxon>Bacilli</taxon>
        <taxon>Bacillales</taxon>
        <taxon>Paenibacillaceae</taxon>
        <taxon>Paenibacillus</taxon>
    </lineage>
</organism>
<comment type="subunit">
    <text evidence="4">Interacts with translational regulator CsrA and flagellin(s).</text>
</comment>